<comment type="caution">
    <text evidence="5">The sequence shown here is derived from an EMBL/GenBank/DDBJ whole genome shotgun (WGS) entry which is preliminary data.</text>
</comment>
<dbReference type="InterPro" id="IPR012677">
    <property type="entry name" value="Nucleotide-bd_a/b_plait_sf"/>
</dbReference>
<dbReference type="SMART" id="SM00360">
    <property type="entry name" value="RRM"/>
    <property type="match status" value="1"/>
</dbReference>
<dbReference type="PROSITE" id="PS50102">
    <property type="entry name" value="RRM"/>
    <property type="match status" value="1"/>
</dbReference>
<feature type="region of interest" description="Disordered" evidence="3">
    <location>
        <begin position="309"/>
        <end position="367"/>
    </location>
</feature>
<protein>
    <recommendedName>
        <fullName evidence="4">RRM domain-containing protein</fullName>
    </recommendedName>
</protein>
<evidence type="ECO:0000256" key="1">
    <source>
        <dbReference type="ARBA" id="ARBA00022884"/>
    </source>
</evidence>
<gene>
    <name evidence="5" type="ORF">PRZ48_010790</name>
</gene>
<keyword evidence="1 2" id="KW-0694">RNA-binding</keyword>
<dbReference type="SUPFAM" id="SSF54928">
    <property type="entry name" value="RNA-binding domain, RBD"/>
    <property type="match status" value="1"/>
</dbReference>
<evidence type="ECO:0000313" key="6">
    <source>
        <dbReference type="Proteomes" id="UP001305779"/>
    </source>
</evidence>
<feature type="compositionally biased region" description="Basic and acidic residues" evidence="3">
    <location>
        <begin position="317"/>
        <end position="343"/>
    </location>
</feature>
<dbReference type="InterPro" id="IPR000504">
    <property type="entry name" value="RRM_dom"/>
</dbReference>
<feature type="region of interest" description="Disordered" evidence="3">
    <location>
        <begin position="112"/>
        <end position="146"/>
    </location>
</feature>
<feature type="compositionally biased region" description="Low complexity" evidence="3">
    <location>
        <begin position="112"/>
        <end position="131"/>
    </location>
</feature>
<dbReference type="Proteomes" id="UP001305779">
    <property type="component" value="Unassembled WGS sequence"/>
</dbReference>
<dbReference type="PANTHER" id="PTHR47640:SF11">
    <property type="entry name" value="RNA-BINDING PROTEIN 42"/>
    <property type="match status" value="1"/>
</dbReference>
<dbReference type="InterPro" id="IPR035979">
    <property type="entry name" value="RBD_domain_sf"/>
</dbReference>
<accession>A0ABR0E9Z2</accession>
<dbReference type="Pfam" id="PF00076">
    <property type="entry name" value="RRM_1"/>
    <property type="match status" value="1"/>
</dbReference>
<reference evidence="5 6" key="1">
    <citation type="journal article" date="2023" name="G3 (Bethesda)">
        <title>A chromosome-level genome assembly of Zasmidium syzygii isolated from banana leaves.</title>
        <authorList>
            <person name="van Westerhoven A.C."/>
            <person name="Mehrabi R."/>
            <person name="Talebi R."/>
            <person name="Steentjes M.B.F."/>
            <person name="Corcolon B."/>
            <person name="Chong P.A."/>
            <person name="Kema G.H.J."/>
            <person name="Seidl M.F."/>
        </authorList>
    </citation>
    <scope>NUCLEOTIDE SEQUENCE [LARGE SCALE GENOMIC DNA]</scope>
    <source>
        <strain evidence="5 6">P124</strain>
    </source>
</reference>
<organism evidence="5 6">
    <name type="scientific">Zasmidium cellare</name>
    <name type="common">Wine cellar mold</name>
    <name type="synonym">Racodium cellare</name>
    <dbReference type="NCBI Taxonomy" id="395010"/>
    <lineage>
        <taxon>Eukaryota</taxon>
        <taxon>Fungi</taxon>
        <taxon>Dikarya</taxon>
        <taxon>Ascomycota</taxon>
        <taxon>Pezizomycotina</taxon>
        <taxon>Dothideomycetes</taxon>
        <taxon>Dothideomycetidae</taxon>
        <taxon>Mycosphaerellales</taxon>
        <taxon>Mycosphaerellaceae</taxon>
        <taxon>Zasmidium</taxon>
    </lineage>
</organism>
<feature type="domain" description="RRM" evidence="4">
    <location>
        <begin position="234"/>
        <end position="311"/>
    </location>
</feature>
<keyword evidence="6" id="KW-1185">Reference proteome</keyword>
<dbReference type="Gene3D" id="3.30.70.330">
    <property type="match status" value="1"/>
</dbReference>
<feature type="compositionally biased region" description="Basic and acidic residues" evidence="3">
    <location>
        <begin position="169"/>
        <end position="178"/>
    </location>
</feature>
<feature type="region of interest" description="Disordered" evidence="3">
    <location>
        <begin position="167"/>
        <end position="206"/>
    </location>
</feature>
<evidence type="ECO:0000256" key="3">
    <source>
        <dbReference type="SAM" id="MobiDB-lite"/>
    </source>
</evidence>
<proteinExistence type="predicted"/>
<sequence length="367" mass="40596">MARKNKNSAGGGSSEQSSGGYPAHANYGAEIPTYPQGYTTDRTYYCRFVPNSYTETNQPAPIYYPNYHNQGGHNNGYQAYGHEQMAYNNPYANSGYGAGYGYPPGYNAQYAQPQQQQYQQYQQSPPQIRNPFAPPPPPTSTYGAQNAHFDPEYEQQLAEWQSAYAPADQQERNKKGGKYENANLAPVGQRAGATGTDSGDAKGKAADKDVTVVRKGGGQTWEDKSLLEWDPTKFRIMVGNLAGEVTDDLLSKAFEKYDVSKARVVRDKRTTKSKGYGFVEFNDSELGFKAAREMSQKYIGSHPITIKRSTTNVAPITKKDNHNNKGRNNDKNKKKNKDEKDPLRANTQAGIEKKQPSKAPAGLKLLG</sequence>
<evidence type="ECO:0000259" key="4">
    <source>
        <dbReference type="PROSITE" id="PS50102"/>
    </source>
</evidence>
<feature type="region of interest" description="Disordered" evidence="3">
    <location>
        <begin position="1"/>
        <end position="29"/>
    </location>
</feature>
<evidence type="ECO:0000313" key="5">
    <source>
        <dbReference type="EMBL" id="KAK4498134.1"/>
    </source>
</evidence>
<name>A0ABR0E9Z2_ZASCE</name>
<dbReference type="EMBL" id="JAXOVC010000008">
    <property type="protein sequence ID" value="KAK4498134.1"/>
    <property type="molecule type" value="Genomic_DNA"/>
</dbReference>
<dbReference type="InterPro" id="IPR050825">
    <property type="entry name" value="RBM42_RBP45_47-like"/>
</dbReference>
<dbReference type="PANTHER" id="PTHR47640">
    <property type="entry name" value="TRNA SELENOCYSTEINE 1-ASSOCIATED PROTEIN 1-RELATED-RELATED"/>
    <property type="match status" value="1"/>
</dbReference>
<evidence type="ECO:0000256" key="2">
    <source>
        <dbReference type="PROSITE-ProRule" id="PRU00176"/>
    </source>
</evidence>